<accession>A0ABV6I718</accession>
<dbReference type="EMBL" id="JBHLWE010000042">
    <property type="protein sequence ID" value="MFC0341967.1"/>
    <property type="molecule type" value="Genomic_DNA"/>
</dbReference>
<dbReference type="RefSeq" id="WP_377699575.1">
    <property type="nucleotide sequence ID" value="NZ_JBHLWE010000042.1"/>
</dbReference>
<name>A0ABV6I718_9RHOB</name>
<organism evidence="1 2">
    <name type="scientific">Paracoccus niistensis</name>
    <dbReference type="NCBI Taxonomy" id="632935"/>
    <lineage>
        <taxon>Bacteria</taxon>
        <taxon>Pseudomonadati</taxon>
        <taxon>Pseudomonadota</taxon>
        <taxon>Alphaproteobacteria</taxon>
        <taxon>Rhodobacterales</taxon>
        <taxon>Paracoccaceae</taxon>
        <taxon>Paracoccus</taxon>
    </lineage>
</organism>
<keyword evidence="2" id="KW-1185">Reference proteome</keyword>
<reference evidence="1 2" key="1">
    <citation type="submission" date="2024-09" db="EMBL/GenBank/DDBJ databases">
        <authorList>
            <person name="Sun Q."/>
            <person name="Mori K."/>
        </authorList>
    </citation>
    <scope>NUCLEOTIDE SEQUENCE [LARGE SCALE GENOMIC DNA]</scope>
    <source>
        <strain evidence="1 2">KCTC 22789</strain>
    </source>
</reference>
<dbReference type="Proteomes" id="UP001589799">
    <property type="component" value="Unassembled WGS sequence"/>
</dbReference>
<evidence type="ECO:0000313" key="2">
    <source>
        <dbReference type="Proteomes" id="UP001589799"/>
    </source>
</evidence>
<proteinExistence type="predicted"/>
<protein>
    <submittedName>
        <fullName evidence="1">Uncharacterized protein</fullName>
    </submittedName>
</protein>
<gene>
    <name evidence="1" type="ORF">ACFFII_14445</name>
</gene>
<sequence>MIATDMYDRLIMSGNSMAWSHPYSAVAATIGLLVQPLGGFATPFCVPPETPYLPETDSDLRAYADLIRVDFEDYFRAVSDFTTCLTEARSKAIMEAEEVGVQYRRFIQRADQLGIAKLAATPNSASERGSRP</sequence>
<comment type="caution">
    <text evidence="1">The sequence shown here is derived from an EMBL/GenBank/DDBJ whole genome shotgun (WGS) entry which is preliminary data.</text>
</comment>
<evidence type="ECO:0000313" key="1">
    <source>
        <dbReference type="EMBL" id="MFC0341967.1"/>
    </source>
</evidence>